<evidence type="ECO:0000313" key="2">
    <source>
        <dbReference type="WBParaSite" id="PS1159_v2.g16501.t1"/>
    </source>
</evidence>
<evidence type="ECO:0000313" key="1">
    <source>
        <dbReference type="Proteomes" id="UP000887580"/>
    </source>
</evidence>
<dbReference type="WBParaSite" id="PS1159_v2.g16501.t1">
    <property type="protein sequence ID" value="PS1159_v2.g16501.t1"/>
    <property type="gene ID" value="PS1159_v2.g16501"/>
</dbReference>
<organism evidence="1 2">
    <name type="scientific">Panagrolaimus sp. PS1159</name>
    <dbReference type="NCBI Taxonomy" id="55785"/>
    <lineage>
        <taxon>Eukaryota</taxon>
        <taxon>Metazoa</taxon>
        <taxon>Ecdysozoa</taxon>
        <taxon>Nematoda</taxon>
        <taxon>Chromadorea</taxon>
        <taxon>Rhabditida</taxon>
        <taxon>Tylenchina</taxon>
        <taxon>Panagrolaimomorpha</taxon>
        <taxon>Panagrolaimoidea</taxon>
        <taxon>Panagrolaimidae</taxon>
        <taxon>Panagrolaimus</taxon>
    </lineage>
</organism>
<reference evidence="2" key="1">
    <citation type="submission" date="2022-11" db="UniProtKB">
        <authorList>
            <consortium name="WormBaseParasite"/>
        </authorList>
    </citation>
    <scope>IDENTIFICATION</scope>
</reference>
<proteinExistence type="predicted"/>
<accession>A0AC35FGB8</accession>
<dbReference type="Proteomes" id="UP000887580">
    <property type="component" value="Unplaced"/>
</dbReference>
<sequence length="241" mass="27760">MNPDFGLDVDFDILQLWDSHSSMNSLNNNNINDYFSTSDFAMNNFLPQQSEVNFQFQENFLPSVETSNTILPSSFAHLPVRPVRKRTLKKLSFSSNSDSSLVSSDYSSEESFVPSRTPPPPKPQQRQQQKRSPRSKTAPIIKKQSTPPRPRGRGRPKKNDDDVDDDKLIHKRQYARAYREQHQQAVKNFQQCAVDFYNTLIANGVDVKRKFPQHSKVIQNLIEKMPAVKSTTSRKGGRRRY</sequence>
<protein>
    <submittedName>
        <fullName evidence="2">Uncharacterized protein</fullName>
    </submittedName>
</protein>
<name>A0AC35FGB8_9BILA</name>